<comment type="caution">
    <text evidence="1">The sequence shown here is derived from an EMBL/GenBank/DDBJ whole genome shotgun (WGS) entry which is preliminary data.</text>
</comment>
<sequence>MTSMINDLNTMSPSAFKHKLGRLVTANQAFPAYTRGNTYFVDPEFGKDSYSGTDIKYAFQTIQKAVDKCSGESDDYIYLLPSDGVDYDDDTVGTSLANAYVYINKSNVHLIGLNPPHMQSVIIKPGAAATAGIIALGTGADRCEIAGITFDLTTAANECIDVPSGGANGVWVHDCHFIGTGDTNDTGINTANAANSSYWIIEDCVFYNLVIGAVKGYFNRGVIRNNRIVKTVTGALTDGISLLDNTTTADSDGCLVENNIVGGGIVGTTPLATGIKVASACYGVIISNNYIGGCTDNLSMTENTAAAHAFHNYTYDQGQGNVAYTTLDDKLPQ</sequence>
<dbReference type="EMBL" id="LAZR01000265">
    <property type="protein sequence ID" value="KKN78257.1"/>
    <property type="molecule type" value="Genomic_DNA"/>
</dbReference>
<accession>A0A0F9TTG9</accession>
<dbReference type="SUPFAM" id="SSF51126">
    <property type="entry name" value="Pectin lyase-like"/>
    <property type="match status" value="1"/>
</dbReference>
<evidence type="ECO:0000313" key="1">
    <source>
        <dbReference type="EMBL" id="KKN78257.1"/>
    </source>
</evidence>
<reference evidence="1" key="1">
    <citation type="journal article" date="2015" name="Nature">
        <title>Complex archaea that bridge the gap between prokaryotes and eukaryotes.</title>
        <authorList>
            <person name="Spang A."/>
            <person name="Saw J.H."/>
            <person name="Jorgensen S.L."/>
            <person name="Zaremba-Niedzwiedzka K."/>
            <person name="Martijn J."/>
            <person name="Lind A.E."/>
            <person name="van Eijk R."/>
            <person name="Schleper C."/>
            <person name="Guy L."/>
            <person name="Ettema T.J."/>
        </authorList>
    </citation>
    <scope>NUCLEOTIDE SEQUENCE</scope>
</reference>
<proteinExistence type="predicted"/>
<evidence type="ECO:0008006" key="2">
    <source>
        <dbReference type="Google" id="ProtNLM"/>
    </source>
</evidence>
<gene>
    <name evidence="1" type="ORF">LCGC14_0351160</name>
</gene>
<dbReference type="AlphaFoldDB" id="A0A0F9TTG9"/>
<name>A0A0F9TTG9_9ZZZZ</name>
<dbReference type="InterPro" id="IPR012334">
    <property type="entry name" value="Pectin_lyas_fold"/>
</dbReference>
<dbReference type="InterPro" id="IPR011050">
    <property type="entry name" value="Pectin_lyase_fold/virulence"/>
</dbReference>
<dbReference type="Gene3D" id="2.160.20.10">
    <property type="entry name" value="Single-stranded right-handed beta-helix, Pectin lyase-like"/>
    <property type="match status" value="1"/>
</dbReference>
<organism evidence="1">
    <name type="scientific">marine sediment metagenome</name>
    <dbReference type="NCBI Taxonomy" id="412755"/>
    <lineage>
        <taxon>unclassified sequences</taxon>
        <taxon>metagenomes</taxon>
        <taxon>ecological metagenomes</taxon>
    </lineage>
</organism>
<protein>
    <recommendedName>
        <fullName evidence="2">Right handed beta helix domain-containing protein</fullName>
    </recommendedName>
</protein>